<feature type="transmembrane region" description="Helical" evidence="1">
    <location>
        <begin position="58"/>
        <end position="78"/>
    </location>
</feature>
<evidence type="ECO:0000256" key="1">
    <source>
        <dbReference type="SAM" id="Phobius"/>
    </source>
</evidence>
<evidence type="ECO:0000313" key="2">
    <source>
        <dbReference type="EMBL" id="MBS3847383.1"/>
    </source>
</evidence>
<dbReference type="EMBL" id="JAGXTP010000001">
    <property type="protein sequence ID" value="MBS3847383.1"/>
    <property type="molecule type" value="Genomic_DNA"/>
</dbReference>
<accession>A0A942E362</accession>
<sequence>MNFLSPLASFLGMEVEHITDRIKHAVIINAAMALFGLAAASFLVAAGFMALADQVGGIYAALICAAAFAVLALTIYLGTRIAEARRKRAIAEKRRSSDTSAFLTTATLTALPVLLRSPMVRTLGLPAAAIAALWVISNGSDRKDD</sequence>
<evidence type="ECO:0008006" key="4">
    <source>
        <dbReference type="Google" id="ProtNLM"/>
    </source>
</evidence>
<organism evidence="2 3">
    <name type="scientific">Devosia litorisediminis</name>
    <dbReference type="NCBI Taxonomy" id="2829817"/>
    <lineage>
        <taxon>Bacteria</taxon>
        <taxon>Pseudomonadati</taxon>
        <taxon>Pseudomonadota</taxon>
        <taxon>Alphaproteobacteria</taxon>
        <taxon>Hyphomicrobiales</taxon>
        <taxon>Devosiaceae</taxon>
        <taxon>Devosia</taxon>
    </lineage>
</organism>
<keyword evidence="1" id="KW-0812">Transmembrane</keyword>
<protein>
    <recommendedName>
        <fullName evidence="4">Phage holin family protein</fullName>
    </recommendedName>
</protein>
<comment type="caution">
    <text evidence="2">The sequence shown here is derived from an EMBL/GenBank/DDBJ whole genome shotgun (WGS) entry which is preliminary data.</text>
</comment>
<evidence type="ECO:0000313" key="3">
    <source>
        <dbReference type="Proteomes" id="UP000678281"/>
    </source>
</evidence>
<keyword evidence="1" id="KW-1133">Transmembrane helix</keyword>
<proteinExistence type="predicted"/>
<reference evidence="2" key="1">
    <citation type="submission" date="2021-04" db="EMBL/GenBank/DDBJ databases">
        <title>Devosia litorisediminis sp. nov., isolated from a sand dune.</title>
        <authorList>
            <person name="Park S."/>
            <person name="Yoon J.-H."/>
        </authorList>
    </citation>
    <scope>NUCLEOTIDE SEQUENCE</scope>
    <source>
        <strain evidence="2">BSSL-BM10</strain>
    </source>
</reference>
<keyword evidence="3" id="KW-1185">Reference proteome</keyword>
<name>A0A942E362_9HYPH</name>
<gene>
    <name evidence="2" type="ORF">KD146_01615</name>
</gene>
<keyword evidence="1" id="KW-0472">Membrane</keyword>
<feature type="transmembrane region" description="Helical" evidence="1">
    <location>
        <begin position="26"/>
        <end position="52"/>
    </location>
</feature>
<dbReference type="RefSeq" id="WP_212657012.1">
    <property type="nucleotide sequence ID" value="NZ_JAGXTP010000001.1"/>
</dbReference>
<dbReference type="Proteomes" id="UP000678281">
    <property type="component" value="Unassembled WGS sequence"/>
</dbReference>
<dbReference type="AlphaFoldDB" id="A0A942E362"/>